<dbReference type="Proteomes" id="UP001066276">
    <property type="component" value="Chromosome 3_2"/>
</dbReference>
<organism evidence="1 2">
    <name type="scientific">Pleurodeles waltl</name>
    <name type="common">Iberian ribbed newt</name>
    <dbReference type="NCBI Taxonomy" id="8319"/>
    <lineage>
        <taxon>Eukaryota</taxon>
        <taxon>Metazoa</taxon>
        <taxon>Chordata</taxon>
        <taxon>Craniata</taxon>
        <taxon>Vertebrata</taxon>
        <taxon>Euteleostomi</taxon>
        <taxon>Amphibia</taxon>
        <taxon>Batrachia</taxon>
        <taxon>Caudata</taxon>
        <taxon>Salamandroidea</taxon>
        <taxon>Salamandridae</taxon>
        <taxon>Pleurodelinae</taxon>
        <taxon>Pleurodeles</taxon>
    </lineage>
</organism>
<sequence length="130" mass="14902">MRPDLGKRKNWRLQSSVAAGILCFLQRLLRWLHCCSVRTCWRLDAGRMPPKGAKAALPVGREKPIRTSTTTLLGTSAEVKRGVREKMNAKIKIATLDRFLEKKIKREHSVKQGRRLHRIYQNSLGLLELS</sequence>
<dbReference type="EMBL" id="JANPWB010000006">
    <property type="protein sequence ID" value="KAJ1180295.1"/>
    <property type="molecule type" value="Genomic_DNA"/>
</dbReference>
<evidence type="ECO:0000313" key="1">
    <source>
        <dbReference type="EMBL" id="KAJ1180295.1"/>
    </source>
</evidence>
<proteinExistence type="predicted"/>
<comment type="caution">
    <text evidence="1">The sequence shown here is derived from an EMBL/GenBank/DDBJ whole genome shotgun (WGS) entry which is preliminary data.</text>
</comment>
<protein>
    <submittedName>
        <fullName evidence="1">Uncharacterized protein</fullName>
    </submittedName>
</protein>
<reference evidence="1" key="1">
    <citation type="journal article" date="2022" name="bioRxiv">
        <title>Sequencing and chromosome-scale assembly of the giantPleurodeles waltlgenome.</title>
        <authorList>
            <person name="Brown T."/>
            <person name="Elewa A."/>
            <person name="Iarovenko S."/>
            <person name="Subramanian E."/>
            <person name="Araus A.J."/>
            <person name="Petzold A."/>
            <person name="Susuki M."/>
            <person name="Suzuki K.-i.T."/>
            <person name="Hayashi T."/>
            <person name="Toyoda A."/>
            <person name="Oliveira C."/>
            <person name="Osipova E."/>
            <person name="Leigh N.D."/>
            <person name="Simon A."/>
            <person name="Yun M.H."/>
        </authorList>
    </citation>
    <scope>NUCLEOTIDE SEQUENCE</scope>
    <source>
        <strain evidence="1">20211129_DDA</strain>
        <tissue evidence="1">Liver</tissue>
    </source>
</reference>
<keyword evidence="2" id="KW-1185">Reference proteome</keyword>
<evidence type="ECO:0000313" key="2">
    <source>
        <dbReference type="Proteomes" id="UP001066276"/>
    </source>
</evidence>
<accession>A0AAV7TU64</accession>
<gene>
    <name evidence="1" type="ORF">NDU88_005517</name>
</gene>
<name>A0AAV7TU64_PLEWA</name>
<dbReference type="AlphaFoldDB" id="A0AAV7TU64"/>